<sequence>MIKYLILLLTFLTVNKFLILNEESLVLLSFSIFVFLLITKIGSQIRSYLDDKINEVHKNLENSLDSVKTQISYVNKSWNYLHGSVYLVDKFKKYSQLQVNKVDQTLRLFLIYKLKSAIFYKISKFENLESEISMLIKLLLEIQLENILKQFLNVNNKVLSSFINHEKIMLV</sequence>
<dbReference type="GO" id="GO:0015078">
    <property type="term" value="F:proton transmembrane transporter activity"/>
    <property type="evidence" value="ECO:0007669"/>
    <property type="project" value="InterPro"/>
</dbReference>
<keyword evidence="5" id="KW-0406">Ion transport</keyword>
<feature type="transmembrane region" description="Helical" evidence="8">
    <location>
        <begin position="26"/>
        <end position="43"/>
    </location>
</feature>
<evidence type="ECO:0000256" key="1">
    <source>
        <dbReference type="ARBA" id="ARBA00004325"/>
    </source>
</evidence>
<keyword evidence="8" id="KW-1133">Transmembrane helix</keyword>
<dbReference type="GO" id="GO:0015986">
    <property type="term" value="P:proton motive force-driven ATP synthesis"/>
    <property type="evidence" value="ECO:0007669"/>
    <property type="project" value="InterPro"/>
</dbReference>
<protein>
    <submittedName>
        <fullName evidence="9">ORF171</fullName>
    </submittedName>
</protein>
<evidence type="ECO:0000256" key="6">
    <source>
        <dbReference type="ARBA" id="ARBA00023128"/>
    </source>
</evidence>
<evidence type="ECO:0000313" key="9">
    <source>
        <dbReference type="EMBL" id="BAA34658.1"/>
    </source>
</evidence>
<keyword evidence="4" id="KW-0375">Hydrogen ion transport</keyword>
<evidence type="ECO:0000313" key="10">
    <source>
        <dbReference type="Proteomes" id="UP000007014"/>
    </source>
</evidence>
<keyword evidence="10" id="KW-1185">Reference proteome</keyword>
<keyword evidence="8" id="KW-0812">Transmembrane</keyword>
<organism evidence="9 10">
    <name type="scientific">Cyanidioschyzon merolae (strain NIES-3377 / 10D)</name>
    <name type="common">Unicellular red alga</name>
    <dbReference type="NCBI Taxonomy" id="280699"/>
    <lineage>
        <taxon>Eukaryota</taxon>
        <taxon>Rhodophyta</taxon>
        <taxon>Bangiophyceae</taxon>
        <taxon>Cyanidiales</taxon>
        <taxon>Cyanidiaceae</taxon>
        <taxon>Cyanidioschyzon</taxon>
    </lineage>
</organism>
<evidence type="ECO:0000256" key="3">
    <source>
        <dbReference type="ARBA" id="ARBA00022547"/>
    </source>
</evidence>
<dbReference type="GO" id="GO:0045259">
    <property type="term" value="C:proton-transporting ATP synthase complex"/>
    <property type="evidence" value="ECO:0007669"/>
    <property type="project" value="UniProtKB-KW"/>
</dbReference>
<comment type="subcellular location">
    <subcellularLocation>
        <location evidence="1">Mitochondrion membrane</location>
    </subcellularLocation>
</comment>
<dbReference type="RefSeq" id="NP_059355.1">
    <property type="nucleotide sequence ID" value="NC_000887.3"/>
</dbReference>
<name>Q9ZZQ7_CYAM1</name>
<dbReference type="EMBL" id="D89861">
    <property type="protein sequence ID" value="BAA34658.1"/>
    <property type="molecule type" value="Genomic_DNA"/>
</dbReference>
<proteinExistence type="predicted"/>
<evidence type="ECO:0000256" key="2">
    <source>
        <dbReference type="ARBA" id="ARBA00022448"/>
    </source>
</evidence>
<keyword evidence="3" id="KW-0138">CF(0)</keyword>
<keyword evidence="6 9" id="KW-0496">Mitochondrion</keyword>
<evidence type="ECO:0000256" key="4">
    <source>
        <dbReference type="ARBA" id="ARBA00022781"/>
    </source>
</evidence>
<geneLocation type="mitochondrion" evidence="9"/>
<evidence type="ECO:0000256" key="7">
    <source>
        <dbReference type="ARBA" id="ARBA00023136"/>
    </source>
</evidence>
<evidence type="ECO:0000256" key="5">
    <source>
        <dbReference type="ARBA" id="ARBA00023065"/>
    </source>
</evidence>
<dbReference type="InterPro" id="IPR008688">
    <property type="entry name" value="ATP_synth_Bsub_B/MI25"/>
</dbReference>
<dbReference type="HOGENOM" id="CLU_1565100_0_0_1"/>
<evidence type="ECO:0000256" key="8">
    <source>
        <dbReference type="SAM" id="Phobius"/>
    </source>
</evidence>
<accession>Q9ZZQ7</accession>
<dbReference type="AlphaFoldDB" id="Q9ZZQ7"/>
<reference evidence="9" key="1">
    <citation type="journal article" date="1998" name="Nucleic Acids Res.">
        <title>Structure and organization of the mitochondrial genome of the unicellular red alga Cyanidioschyzon merolae deduced from the complete nucleotide sequence.</title>
        <authorList>
            <person name="Ohta N."/>
            <person name="Sato N."/>
            <person name="Kuroiwa T."/>
        </authorList>
    </citation>
    <scope>NUCLEOTIDE SEQUENCE [LARGE SCALE GENOMIC DNA]</scope>
    <source>
        <strain evidence="9">10D</strain>
    </source>
</reference>
<dbReference type="Proteomes" id="UP000007014">
    <property type="component" value="Mitochondrion"/>
</dbReference>
<dbReference type="Pfam" id="PF05405">
    <property type="entry name" value="Mt_ATP-synt_B"/>
    <property type="match status" value="1"/>
</dbReference>
<dbReference type="GeneID" id="3125649"/>
<gene>
    <name evidence="9" type="primary">ymf39</name>
</gene>
<dbReference type="GO" id="GO:0031966">
    <property type="term" value="C:mitochondrial membrane"/>
    <property type="evidence" value="ECO:0007669"/>
    <property type="project" value="UniProtKB-SubCell"/>
</dbReference>
<keyword evidence="7 8" id="KW-0472">Membrane</keyword>
<dbReference type="PIR" id="G58930">
    <property type="entry name" value="G58930"/>
</dbReference>
<keyword evidence="2" id="KW-0813">Transport</keyword>